<dbReference type="PANTHER" id="PTHR47936">
    <property type="entry name" value="PPR_LONG DOMAIN-CONTAINING PROTEIN"/>
    <property type="match status" value="1"/>
</dbReference>
<dbReference type="GO" id="GO:0003729">
    <property type="term" value="F:mRNA binding"/>
    <property type="evidence" value="ECO:0000318"/>
    <property type="project" value="GO_Central"/>
</dbReference>
<dbReference type="InterPro" id="IPR002885">
    <property type="entry name" value="PPR_rpt"/>
</dbReference>
<dbReference type="PROSITE" id="PS51375">
    <property type="entry name" value="PPR"/>
    <property type="match status" value="5"/>
</dbReference>
<comment type="similarity">
    <text evidence="1">Belongs to the PPR family. P subfamily.</text>
</comment>
<feature type="repeat" description="PPR" evidence="3">
    <location>
        <begin position="260"/>
        <end position="294"/>
    </location>
</feature>
<evidence type="ECO:0000313" key="4">
    <source>
        <dbReference type="EMBL" id="OAY24624.1"/>
    </source>
</evidence>
<name>A0A2C9U623_MANES</name>
<protein>
    <recommendedName>
        <fullName evidence="6">Pentacotripeptide-repeat region of PRORP domain-containing protein</fullName>
    </recommendedName>
</protein>
<gene>
    <name evidence="4" type="ORF">MANES_17G030600v8</name>
</gene>
<dbReference type="PANTHER" id="PTHR47936:SF5">
    <property type="entry name" value="PENTACOTRIPEPTIDE-REPEAT REGION OF PRORP DOMAIN-CONTAINING PROTEIN"/>
    <property type="match status" value="1"/>
</dbReference>
<dbReference type="Gene3D" id="1.25.40.10">
    <property type="entry name" value="Tetratricopeptide repeat domain"/>
    <property type="match status" value="2"/>
</dbReference>
<dbReference type="Pfam" id="PF01535">
    <property type="entry name" value="PPR"/>
    <property type="match status" value="3"/>
</dbReference>
<dbReference type="Proteomes" id="UP000091857">
    <property type="component" value="Chromosome 17"/>
</dbReference>
<evidence type="ECO:0000256" key="1">
    <source>
        <dbReference type="ARBA" id="ARBA00007626"/>
    </source>
</evidence>
<keyword evidence="2" id="KW-0677">Repeat</keyword>
<feature type="repeat" description="PPR" evidence="3">
    <location>
        <begin position="225"/>
        <end position="259"/>
    </location>
</feature>
<dbReference type="NCBIfam" id="TIGR00756">
    <property type="entry name" value="PPR"/>
    <property type="match status" value="5"/>
</dbReference>
<organism evidence="4 5">
    <name type="scientific">Manihot esculenta</name>
    <name type="common">Cassava</name>
    <name type="synonym">Jatropha manihot</name>
    <dbReference type="NCBI Taxonomy" id="3983"/>
    <lineage>
        <taxon>Eukaryota</taxon>
        <taxon>Viridiplantae</taxon>
        <taxon>Streptophyta</taxon>
        <taxon>Embryophyta</taxon>
        <taxon>Tracheophyta</taxon>
        <taxon>Spermatophyta</taxon>
        <taxon>Magnoliopsida</taxon>
        <taxon>eudicotyledons</taxon>
        <taxon>Gunneridae</taxon>
        <taxon>Pentapetalae</taxon>
        <taxon>rosids</taxon>
        <taxon>fabids</taxon>
        <taxon>Malpighiales</taxon>
        <taxon>Euphorbiaceae</taxon>
        <taxon>Crotonoideae</taxon>
        <taxon>Manihoteae</taxon>
        <taxon>Manihot</taxon>
    </lineage>
</organism>
<feature type="repeat" description="PPR" evidence="3">
    <location>
        <begin position="295"/>
        <end position="329"/>
    </location>
</feature>
<reference evidence="5" key="1">
    <citation type="journal article" date="2016" name="Nat. Biotechnol.">
        <title>Sequencing wild and cultivated cassava and related species reveals extensive interspecific hybridization and genetic diversity.</title>
        <authorList>
            <person name="Bredeson J.V."/>
            <person name="Lyons J.B."/>
            <person name="Prochnik S.E."/>
            <person name="Wu G.A."/>
            <person name="Ha C.M."/>
            <person name="Edsinger-Gonzales E."/>
            <person name="Grimwood J."/>
            <person name="Schmutz J."/>
            <person name="Rabbi I.Y."/>
            <person name="Egesi C."/>
            <person name="Nauluvula P."/>
            <person name="Lebot V."/>
            <person name="Ndunguru J."/>
            <person name="Mkamilo G."/>
            <person name="Bart R.S."/>
            <person name="Setter T.L."/>
            <person name="Gleadow R.M."/>
            <person name="Kulakow P."/>
            <person name="Ferguson M.E."/>
            <person name="Rounsley S."/>
            <person name="Rokhsar D.S."/>
        </authorList>
    </citation>
    <scope>NUCLEOTIDE SEQUENCE [LARGE SCALE GENOMIC DNA]</scope>
    <source>
        <strain evidence="5">cv. AM560-2</strain>
    </source>
</reference>
<proteinExistence type="inferred from homology"/>
<comment type="caution">
    <text evidence="4">The sequence shown here is derived from an EMBL/GenBank/DDBJ whole genome shotgun (WGS) entry which is preliminary data.</text>
</comment>
<evidence type="ECO:0000256" key="2">
    <source>
        <dbReference type="ARBA" id="ARBA00022737"/>
    </source>
</evidence>
<evidence type="ECO:0000313" key="5">
    <source>
        <dbReference type="Proteomes" id="UP000091857"/>
    </source>
</evidence>
<dbReference type="Pfam" id="PF13041">
    <property type="entry name" value="PPR_2"/>
    <property type="match status" value="2"/>
</dbReference>
<dbReference type="OrthoDB" id="185373at2759"/>
<sequence>MSSVCRRLQNIFSTHTTATSSVLSTRELKLQKMADKFKKSSESPKFRFCHERYSNIVRRLAAAHKFSLVEDVLEYQKKFEDIRNEQFTIRLITLYGKAGMFDHAHELFDQMPDLNCVRTVRSFNALLSACIGAGKFDKVQSILQDLPPKLGVTLDVVSFNTVIKAYCKMGNLDSAVLVLDEMQSKGVEPDLITFNTLLNVFYGNGKFADGERIWGLMESKNVVPNTRSYNSRLRGLVLNSRVKEAVKLLGEMEGKGCKPDVMSYNAVIKGFCDDGNAEEVKRWYKELRDKNCLPDRVTYVTIVPFLCQKGDFEMALELCTEVINTGLIVGAGLFKPVIDGLVKQSKIEEAKNLVELGKSNKHCHYKLRLPLDK</sequence>
<accession>A0A2C9U623</accession>
<dbReference type="AlphaFoldDB" id="A0A2C9U623"/>
<keyword evidence="5" id="KW-1185">Reference proteome</keyword>
<evidence type="ECO:0008006" key="6">
    <source>
        <dbReference type="Google" id="ProtNLM"/>
    </source>
</evidence>
<dbReference type="EMBL" id="CM004403">
    <property type="protein sequence ID" value="OAY24624.1"/>
    <property type="molecule type" value="Genomic_DNA"/>
</dbReference>
<evidence type="ECO:0000256" key="3">
    <source>
        <dbReference type="PROSITE-ProRule" id="PRU00708"/>
    </source>
</evidence>
<feature type="repeat" description="PPR" evidence="3">
    <location>
        <begin position="190"/>
        <end position="224"/>
    </location>
</feature>
<dbReference type="InterPro" id="IPR011990">
    <property type="entry name" value="TPR-like_helical_dom_sf"/>
</dbReference>
<dbReference type="Gramene" id="Manes.17G030600.1.v8.1">
    <property type="protein sequence ID" value="Manes.17G030600.1.v8.1.CDS.1"/>
    <property type="gene ID" value="Manes.17G030600.v8.1"/>
</dbReference>
<feature type="repeat" description="PPR" evidence="3">
    <location>
        <begin position="155"/>
        <end position="189"/>
    </location>
</feature>